<dbReference type="Proteomes" id="UP001244207">
    <property type="component" value="Unassembled WGS sequence"/>
</dbReference>
<organism evidence="1 2">
    <name type="scientific">Glomerella acutata</name>
    <name type="common">Colletotrichum acutatum</name>
    <dbReference type="NCBI Taxonomy" id="27357"/>
    <lineage>
        <taxon>Eukaryota</taxon>
        <taxon>Fungi</taxon>
        <taxon>Dikarya</taxon>
        <taxon>Ascomycota</taxon>
        <taxon>Pezizomycotina</taxon>
        <taxon>Sordariomycetes</taxon>
        <taxon>Hypocreomycetidae</taxon>
        <taxon>Glomerellales</taxon>
        <taxon>Glomerellaceae</taxon>
        <taxon>Colletotrichum</taxon>
        <taxon>Colletotrichum acutatum species complex</taxon>
    </lineage>
</organism>
<protein>
    <submittedName>
        <fullName evidence="1">Uncharacterized protein</fullName>
    </submittedName>
</protein>
<dbReference type="EMBL" id="JAHMHS010000048">
    <property type="protein sequence ID" value="KAK1724758.1"/>
    <property type="molecule type" value="Genomic_DNA"/>
</dbReference>
<reference evidence="1" key="1">
    <citation type="submission" date="2021-12" db="EMBL/GenBank/DDBJ databases">
        <title>Comparative genomics, transcriptomics and evolutionary studies reveal genomic signatures of adaptation to plant cell wall in hemibiotrophic fungi.</title>
        <authorList>
            <consortium name="DOE Joint Genome Institute"/>
            <person name="Baroncelli R."/>
            <person name="Diaz J.F."/>
            <person name="Benocci T."/>
            <person name="Peng M."/>
            <person name="Battaglia E."/>
            <person name="Haridas S."/>
            <person name="Andreopoulos W."/>
            <person name="Labutti K."/>
            <person name="Pangilinan J."/>
            <person name="Floch G.L."/>
            <person name="Makela M.R."/>
            <person name="Henrissat B."/>
            <person name="Grigoriev I.V."/>
            <person name="Crouch J.A."/>
            <person name="De Vries R.P."/>
            <person name="Sukno S.A."/>
            <person name="Thon M.R."/>
        </authorList>
    </citation>
    <scope>NUCLEOTIDE SEQUENCE</scope>
    <source>
        <strain evidence="1">CBS 112980</strain>
    </source>
</reference>
<evidence type="ECO:0000313" key="2">
    <source>
        <dbReference type="Proteomes" id="UP001244207"/>
    </source>
</evidence>
<sequence length="159" mass="18139">MGVVEKGNKIFVSASEIDKNKVTVEWQQNFKQRSQEYYTVPFINKSQGDQESVLFIQTNYLDAFKKKQVAGEPEFTVIVDTSFQYGQNDEKTSRWLVYHDKSMNAFQRLTPRLQWRFVASVKSKLGNQLGSFGGGIFKSFIGVDIGNLAALIGHPLRDF</sequence>
<gene>
    <name evidence="1" type="ORF">BDZ83DRAFT_730901</name>
</gene>
<dbReference type="AlphaFoldDB" id="A0AAD8UK68"/>
<comment type="caution">
    <text evidence="1">The sequence shown here is derived from an EMBL/GenBank/DDBJ whole genome shotgun (WGS) entry which is preliminary data.</text>
</comment>
<dbReference type="GeneID" id="85396754"/>
<name>A0AAD8UK68_GLOAC</name>
<accession>A0AAD8UK68</accession>
<evidence type="ECO:0000313" key="1">
    <source>
        <dbReference type="EMBL" id="KAK1724758.1"/>
    </source>
</evidence>
<keyword evidence="2" id="KW-1185">Reference proteome</keyword>
<dbReference type="RefSeq" id="XP_060364813.1">
    <property type="nucleotide sequence ID" value="XM_060512856.1"/>
</dbReference>
<proteinExistence type="predicted"/>